<organism evidence="3 4">
    <name type="scientific">Sunxiuqinia elliptica</name>
    <dbReference type="NCBI Taxonomy" id="655355"/>
    <lineage>
        <taxon>Bacteria</taxon>
        <taxon>Pseudomonadati</taxon>
        <taxon>Bacteroidota</taxon>
        <taxon>Bacteroidia</taxon>
        <taxon>Marinilabiliales</taxon>
        <taxon>Prolixibacteraceae</taxon>
        <taxon>Sunxiuqinia</taxon>
    </lineage>
</organism>
<proteinExistence type="predicted"/>
<evidence type="ECO:0000313" key="4">
    <source>
        <dbReference type="Proteomes" id="UP000294848"/>
    </source>
</evidence>
<dbReference type="Pfam" id="PF00801">
    <property type="entry name" value="PKD"/>
    <property type="match status" value="1"/>
</dbReference>
<sequence length="323" mass="36065">MKTTIKYLTVVALLFLIASSCKKDDKILNVIADFSMPDTIINQNSSLTLVDKSEGEPTAWLWEIEGGDPAITNARYPTITFNRAGTHTISLTVSNPNSISKVSKEITVLPLDNLFLHFPLNGNAEDISGNENHGTIYEAKYCPDRFNNANRALLFDGIDDRLSFPYSNSNNNPVSFSFWINFSKLNPAILGTNISDSIQSGVWFSVGTTFETRNKLAINIGNGQRTNPSSRRTLIADKELNTNTWYHIIGIVESATKMRLFIDGQEYRDNYSGYATSIIYSEGNGTIGHVWDPTQYFSGKIDNFKIFNSILSEKEIQALLSEK</sequence>
<dbReference type="PROSITE" id="PS50093">
    <property type="entry name" value="PKD"/>
    <property type="match status" value="1"/>
</dbReference>
<evidence type="ECO:0000256" key="1">
    <source>
        <dbReference type="SAM" id="SignalP"/>
    </source>
</evidence>
<dbReference type="CDD" id="cd00146">
    <property type="entry name" value="PKD"/>
    <property type="match status" value="1"/>
</dbReference>
<dbReference type="GO" id="GO:0005975">
    <property type="term" value="P:carbohydrate metabolic process"/>
    <property type="evidence" value="ECO:0007669"/>
    <property type="project" value="UniProtKB-ARBA"/>
</dbReference>
<dbReference type="EMBL" id="SNWI01000002">
    <property type="protein sequence ID" value="TDO03891.1"/>
    <property type="molecule type" value="Genomic_DNA"/>
</dbReference>
<feature type="domain" description="PKD" evidence="2">
    <location>
        <begin position="46"/>
        <end position="108"/>
    </location>
</feature>
<dbReference type="SUPFAM" id="SSF49899">
    <property type="entry name" value="Concanavalin A-like lectins/glucanases"/>
    <property type="match status" value="1"/>
</dbReference>
<keyword evidence="1" id="KW-0732">Signal</keyword>
<comment type="caution">
    <text evidence="3">The sequence shown here is derived from an EMBL/GenBank/DDBJ whole genome shotgun (WGS) entry which is preliminary data.</text>
</comment>
<dbReference type="PROSITE" id="PS51257">
    <property type="entry name" value="PROKAR_LIPOPROTEIN"/>
    <property type="match status" value="1"/>
</dbReference>
<dbReference type="InterPro" id="IPR000601">
    <property type="entry name" value="PKD_dom"/>
</dbReference>
<dbReference type="InterPro" id="IPR013783">
    <property type="entry name" value="Ig-like_fold"/>
</dbReference>
<dbReference type="OrthoDB" id="1489094at2"/>
<dbReference type="Gene3D" id="2.60.120.200">
    <property type="match status" value="1"/>
</dbReference>
<name>A0A4R6H8E8_9BACT</name>
<evidence type="ECO:0000259" key="2">
    <source>
        <dbReference type="PROSITE" id="PS50093"/>
    </source>
</evidence>
<feature type="chain" id="PRO_5020670536" evidence="1">
    <location>
        <begin position="24"/>
        <end position="323"/>
    </location>
</feature>
<dbReference type="RefSeq" id="WP_133464260.1">
    <property type="nucleotide sequence ID" value="NZ_SNWI01000002.1"/>
</dbReference>
<dbReference type="Pfam" id="PF13385">
    <property type="entry name" value="Laminin_G_3"/>
    <property type="match status" value="1"/>
</dbReference>
<reference evidence="3 4" key="1">
    <citation type="submission" date="2019-03" db="EMBL/GenBank/DDBJ databases">
        <title>Freshwater and sediment microbial communities from various areas in North America, analyzing microbe dynamics in response to fracking.</title>
        <authorList>
            <person name="Lamendella R."/>
        </authorList>
    </citation>
    <scope>NUCLEOTIDE SEQUENCE [LARGE SCALE GENOMIC DNA]</scope>
    <source>
        <strain evidence="3 4">114D</strain>
    </source>
</reference>
<dbReference type="InterPro" id="IPR022409">
    <property type="entry name" value="PKD/Chitinase_dom"/>
</dbReference>
<dbReference type="SUPFAM" id="SSF49299">
    <property type="entry name" value="PKD domain"/>
    <property type="match status" value="1"/>
</dbReference>
<dbReference type="SMART" id="SM00089">
    <property type="entry name" value="PKD"/>
    <property type="match status" value="1"/>
</dbReference>
<dbReference type="Gene3D" id="2.60.40.10">
    <property type="entry name" value="Immunoglobulins"/>
    <property type="match status" value="1"/>
</dbReference>
<protein>
    <submittedName>
        <fullName evidence="3">PKD domain-containing protein</fullName>
    </submittedName>
</protein>
<dbReference type="AlphaFoldDB" id="A0A4R6H8E8"/>
<dbReference type="InterPro" id="IPR035986">
    <property type="entry name" value="PKD_dom_sf"/>
</dbReference>
<gene>
    <name evidence="3" type="ORF">DET52_102229</name>
</gene>
<dbReference type="GO" id="GO:0004553">
    <property type="term" value="F:hydrolase activity, hydrolyzing O-glycosyl compounds"/>
    <property type="evidence" value="ECO:0007669"/>
    <property type="project" value="UniProtKB-ARBA"/>
</dbReference>
<dbReference type="Proteomes" id="UP000294848">
    <property type="component" value="Unassembled WGS sequence"/>
</dbReference>
<evidence type="ECO:0000313" key="3">
    <source>
        <dbReference type="EMBL" id="TDO03891.1"/>
    </source>
</evidence>
<accession>A0A4R6H8E8</accession>
<dbReference type="InterPro" id="IPR013320">
    <property type="entry name" value="ConA-like_dom_sf"/>
</dbReference>
<feature type="signal peptide" evidence="1">
    <location>
        <begin position="1"/>
        <end position="23"/>
    </location>
</feature>